<dbReference type="GO" id="GO:0031201">
    <property type="term" value="C:SNARE complex"/>
    <property type="evidence" value="ECO:0007669"/>
    <property type="project" value="TreeGrafter"/>
</dbReference>
<reference evidence="10" key="5">
    <citation type="submission" date="2015-06" db="UniProtKB">
        <authorList>
            <consortium name="EnsemblFungi"/>
        </authorList>
    </citation>
    <scope>IDENTIFICATION</scope>
    <source>
        <strain evidence="10">ATCC 64411</strain>
    </source>
</reference>
<reference evidence="9" key="3">
    <citation type="submission" date="2011-03" db="EMBL/GenBank/DDBJ databases">
        <title>Annotation of Magnaporthe poae ATCC 64411.</title>
        <authorList>
            <person name="Ma L.-J."/>
            <person name="Dead R."/>
            <person name="Young S.K."/>
            <person name="Zeng Q."/>
            <person name="Gargeya S."/>
            <person name="Fitzgerald M."/>
            <person name="Haas B."/>
            <person name="Abouelleil A."/>
            <person name="Alvarado L."/>
            <person name="Arachchi H.M."/>
            <person name="Berlin A."/>
            <person name="Brown A."/>
            <person name="Chapman S.B."/>
            <person name="Chen Z."/>
            <person name="Dunbar C."/>
            <person name="Freedman E."/>
            <person name="Gearin G."/>
            <person name="Gellesch M."/>
            <person name="Goldberg J."/>
            <person name="Griggs A."/>
            <person name="Gujja S."/>
            <person name="Heiman D."/>
            <person name="Howarth C."/>
            <person name="Larson L."/>
            <person name="Lui A."/>
            <person name="MacDonald P.J.P."/>
            <person name="Mehta T."/>
            <person name="Montmayeur A."/>
            <person name="Murphy C."/>
            <person name="Neiman D."/>
            <person name="Pearson M."/>
            <person name="Priest M."/>
            <person name="Roberts A."/>
            <person name="Saif S."/>
            <person name="Shea T."/>
            <person name="Shenoy N."/>
            <person name="Sisk P."/>
            <person name="Stolte C."/>
            <person name="Sykes S."/>
            <person name="Yandava C."/>
            <person name="Wortman J."/>
            <person name="Nusbaum C."/>
            <person name="Birren B."/>
        </authorList>
    </citation>
    <scope>NUCLEOTIDE SEQUENCE</scope>
    <source>
        <strain evidence="9">ATCC 64411</strain>
    </source>
</reference>
<dbReference type="InterPro" id="IPR045242">
    <property type="entry name" value="Syntaxin"/>
</dbReference>
<accession>A0A0C4DZM4</accession>
<dbReference type="PANTHER" id="PTHR19957">
    <property type="entry name" value="SYNTAXIN"/>
    <property type="match status" value="1"/>
</dbReference>
<dbReference type="GO" id="GO:0006886">
    <property type="term" value="P:intracellular protein transport"/>
    <property type="evidence" value="ECO:0007669"/>
    <property type="project" value="TreeGrafter"/>
</dbReference>
<dbReference type="InterPro" id="IPR006011">
    <property type="entry name" value="Syntaxin_N"/>
</dbReference>
<dbReference type="GO" id="GO:0012505">
    <property type="term" value="C:endomembrane system"/>
    <property type="evidence" value="ECO:0007669"/>
    <property type="project" value="TreeGrafter"/>
</dbReference>
<dbReference type="CDD" id="cd15849">
    <property type="entry name" value="SNARE_Sso1"/>
    <property type="match status" value="1"/>
</dbReference>
<keyword evidence="5 7" id="KW-0472">Membrane</keyword>
<dbReference type="InterPro" id="IPR000727">
    <property type="entry name" value="T_SNARE_dom"/>
</dbReference>
<dbReference type="eggNOG" id="KOG0810">
    <property type="taxonomic scope" value="Eukaryota"/>
</dbReference>
<dbReference type="GO" id="GO:0000149">
    <property type="term" value="F:SNARE binding"/>
    <property type="evidence" value="ECO:0007669"/>
    <property type="project" value="TreeGrafter"/>
</dbReference>
<dbReference type="SMART" id="SM00397">
    <property type="entry name" value="t_SNARE"/>
    <property type="match status" value="1"/>
</dbReference>
<dbReference type="GO" id="GO:0048278">
    <property type="term" value="P:vesicle docking"/>
    <property type="evidence" value="ECO:0007669"/>
    <property type="project" value="TreeGrafter"/>
</dbReference>
<evidence type="ECO:0000256" key="7">
    <source>
        <dbReference type="SAM" id="Phobius"/>
    </source>
</evidence>
<dbReference type="Proteomes" id="UP000011715">
    <property type="component" value="Unassembled WGS sequence"/>
</dbReference>
<keyword evidence="11" id="KW-1185">Reference proteome</keyword>
<evidence type="ECO:0000256" key="4">
    <source>
        <dbReference type="ARBA" id="ARBA00022989"/>
    </source>
</evidence>
<dbReference type="EMBL" id="ADBL01001318">
    <property type="status" value="NOT_ANNOTATED_CDS"/>
    <property type="molecule type" value="Genomic_DNA"/>
</dbReference>
<evidence type="ECO:0000256" key="3">
    <source>
        <dbReference type="ARBA" id="ARBA00022692"/>
    </source>
</evidence>
<dbReference type="PANTHER" id="PTHR19957:SF307">
    <property type="entry name" value="PROTEIN SSO1-RELATED"/>
    <property type="match status" value="1"/>
</dbReference>
<dbReference type="Pfam" id="PF00804">
    <property type="entry name" value="Syntaxin"/>
    <property type="match status" value="1"/>
</dbReference>
<gene>
    <name evidence="9" type="ORF">MAPG_05529</name>
</gene>
<comment type="subcellular location">
    <subcellularLocation>
        <location evidence="1">Membrane</location>
        <topology evidence="1">Single-pass type IV membrane protein</topology>
    </subcellularLocation>
</comment>
<dbReference type="EMBL" id="GL876969">
    <property type="protein sequence ID" value="KLU86517.1"/>
    <property type="molecule type" value="Genomic_DNA"/>
</dbReference>
<dbReference type="EnsemblFungi" id="MAPG_05529T0">
    <property type="protein sequence ID" value="MAPG_05529T0"/>
    <property type="gene ID" value="MAPG_05529"/>
</dbReference>
<feature type="compositionally biased region" description="Polar residues" evidence="6">
    <location>
        <begin position="1"/>
        <end position="20"/>
    </location>
</feature>
<dbReference type="STRING" id="644358.A0A0C4DZM4"/>
<reference evidence="11" key="1">
    <citation type="submission" date="2010-05" db="EMBL/GenBank/DDBJ databases">
        <title>The genome sequence of Magnaporthe poae strain ATCC 64411.</title>
        <authorList>
            <person name="Ma L.-J."/>
            <person name="Dead R."/>
            <person name="Young S."/>
            <person name="Zeng Q."/>
            <person name="Koehrsen M."/>
            <person name="Alvarado L."/>
            <person name="Berlin A."/>
            <person name="Chapman S.B."/>
            <person name="Chen Z."/>
            <person name="Freedman E."/>
            <person name="Gellesch M."/>
            <person name="Goldberg J."/>
            <person name="Griggs A."/>
            <person name="Gujja S."/>
            <person name="Heilman E.R."/>
            <person name="Heiman D."/>
            <person name="Hepburn T."/>
            <person name="Howarth C."/>
            <person name="Jen D."/>
            <person name="Larson L."/>
            <person name="Mehta T."/>
            <person name="Neiman D."/>
            <person name="Pearson M."/>
            <person name="Roberts A."/>
            <person name="Saif S."/>
            <person name="Shea T."/>
            <person name="Shenoy N."/>
            <person name="Sisk P."/>
            <person name="Stolte C."/>
            <person name="Sykes S."/>
            <person name="Walk T."/>
            <person name="White J."/>
            <person name="Yandava C."/>
            <person name="Haas B."/>
            <person name="Nusbaum C."/>
            <person name="Birren B."/>
        </authorList>
    </citation>
    <scope>NUCLEOTIDE SEQUENCE [LARGE SCALE GENOMIC DNA]</scope>
    <source>
        <strain evidence="11">ATCC 64411 / 73-15</strain>
    </source>
</reference>
<name>A0A0C4DZM4_MAGP6</name>
<dbReference type="SUPFAM" id="SSF47661">
    <property type="entry name" value="t-snare proteins"/>
    <property type="match status" value="1"/>
</dbReference>
<evidence type="ECO:0000313" key="11">
    <source>
        <dbReference type="Proteomes" id="UP000011715"/>
    </source>
</evidence>
<evidence type="ECO:0000256" key="2">
    <source>
        <dbReference type="ARBA" id="ARBA00009063"/>
    </source>
</evidence>
<feature type="region of interest" description="Disordered" evidence="6">
    <location>
        <begin position="1"/>
        <end position="26"/>
    </location>
</feature>
<dbReference type="AlphaFoldDB" id="A0A0C4DZM4"/>
<evidence type="ECO:0000256" key="6">
    <source>
        <dbReference type="SAM" id="MobiDB-lite"/>
    </source>
</evidence>
<dbReference type="GO" id="GO:0005484">
    <property type="term" value="F:SNAP receptor activity"/>
    <property type="evidence" value="ECO:0007669"/>
    <property type="project" value="TreeGrafter"/>
</dbReference>
<evidence type="ECO:0000256" key="5">
    <source>
        <dbReference type="ARBA" id="ARBA00023136"/>
    </source>
</evidence>
<dbReference type="Pfam" id="PF05739">
    <property type="entry name" value="SNARE"/>
    <property type="match status" value="1"/>
</dbReference>
<evidence type="ECO:0000313" key="10">
    <source>
        <dbReference type="EnsemblFungi" id="MAPG_05529T0"/>
    </source>
</evidence>
<dbReference type="OMA" id="HPRNAPQ"/>
<dbReference type="PROSITE" id="PS50192">
    <property type="entry name" value="T_SNARE"/>
    <property type="match status" value="1"/>
</dbReference>
<dbReference type="GO" id="GO:0005886">
    <property type="term" value="C:plasma membrane"/>
    <property type="evidence" value="ECO:0007669"/>
    <property type="project" value="TreeGrafter"/>
</dbReference>
<dbReference type="OrthoDB" id="10255013at2759"/>
<evidence type="ECO:0000313" key="9">
    <source>
        <dbReference type="EMBL" id="KLU86517.1"/>
    </source>
</evidence>
<reference evidence="9" key="2">
    <citation type="submission" date="2010-05" db="EMBL/GenBank/DDBJ databases">
        <title>The Genome Sequence of Magnaporthe poae strain ATCC 64411.</title>
        <authorList>
            <consortium name="The Broad Institute Genome Sequencing Platform"/>
            <consortium name="Broad Institute Genome Sequencing Center for Infectious Disease"/>
            <person name="Ma L.-J."/>
            <person name="Dead R."/>
            <person name="Young S."/>
            <person name="Zeng Q."/>
            <person name="Koehrsen M."/>
            <person name="Alvarado L."/>
            <person name="Berlin A."/>
            <person name="Chapman S.B."/>
            <person name="Chen Z."/>
            <person name="Freedman E."/>
            <person name="Gellesch M."/>
            <person name="Goldberg J."/>
            <person name="Griggs A."/>
            <person name="Gujja S."/>
            <person name="Heilman E.R."/>
            <person name="Heiman D."/>
            <person name="Hepburn T."/>
            <person name="Howarth C."/>
            <person name="Jen D."/>
            <person name="Larson L."/>
            <person name="Mehta T."/>
            <person name="Neiman D."/>
            <person name="Pearson M."/>
            <person name="Roberts A."/>
            <person name="Saif S."/>
            <person name="Shea T."/>
            <person name="Shenoy N."/>
            <person name="Sisk P."/>
            <person name="Stolte C."/>
            <person name="Sykes S."/>
            <person name="Walk T."/>
            <person name="White J."/>
            <person name="Yandava C."/>
            <person name="Haas B."/>
            <person name="Nusbaum C."/>
            <person name="Birren B."/>
        </authorList>
    </citation>
    <scope>NUCLEOTIDE SEQUENCE</scope>
    <source>
        <strain evidence="9">ATCC 64411</strain>
    </source>
</reference>
<keyword evidence="4 7" id="KW-1133">Transmembrane helix</keyword>
<evidence type="ECO:0000256" key="1">
    <source>
        <dbReference type="ARBA" id="ARBA00004211"/>
    </source>
</evidence>
<dbReference type="Gene3D" id="1.20.58.70">
    <property type="match status" value="1"/>
</dbReference>
<dbReference type="EMBL" id="ADBL01001319">
    <property type="status" value="NOT_ANNOTATED_CDS"/>
    <property type="molecule type" value="Genomic_DNA"/>
</dbReference>
<evidence type="ECO:0000259" key="8">
    <source>
        <dbReference type="PROSITE" id="PS50192"/>
    </source>
</evidence>
<dbReference type="GO" id="GO:0006906">
    <property type="term" value="P:vesicle fusion"/>
    <property type="evidence" value="ECO:0007669"/>
    <property type="project" value="TreeGrafter"/>
</dbReference>
<dbReference type="VEuPathDB" id="FungiDB:MAPG_05529"/>
<comment type="similarity">
    <text evidence="2">Belongs to the syntaxin family.</text>
</comment>
<dbReference type="InterPro" id="IPR010989">
    <property type="entry name" value="SNARE"/>
</dbReference>
<protein>
    <recommendedName>
        <fullName evidence="8">t-SNARE coiled-coil homology domain-containing protein</fullName>
    </recommendedName>
</protein>
<sequence length="262" mass="29753">MSYNNSHYNQNGGNPYSQGPTAEAGYGYANASQQNQLAAHVEETSRRTTTIRSAIKTLKSDVEHTTDHSLSMKKQQWTALNDAFKTELRTYMEAEKRYRDSYRDQIARQYRIVNPEATEEEVRRAADANWGDEGVFQQALRQNRAAQGRAVLGAVRARHNELKQIEQSILELAAMFNDLDTLVLQQAPMVAEIEQKAEDTVENLDQGNAQVSKSAEHAKNRRKLKWWCLGISVFIVIAIIIIVLIVLWQYGLIGRKTETAKQ</sequence>
<organism evidence="10 11">
    <name type="scientific">Magnaporthiopsis poae (strain ATCC 64411 / 73-15)</name>
    <name type="common">Kentucky bluegrass fungus</name>
    <name type="synonym">Magnaporthe poae</name>
    <dbReference type="NCBI Taxonomy" id="644358"/>
    <lineage>
        <taxon>Eukaryota</taxon>
        <taxon>Fungi</taxon>
        <taxon>Dikarya</taxon>
        <taxon>Ascomycota</taxon>
        <taxon>Pezizomycotina</taxon>
        <taxon>Sordariomycetes</taxon>
        <taxon>Sordariomycetidae</taxon>
        <taxon>Magnaporthales</taxon>
        <taxon>Magnaporthaceae</taxon>
        <taxon>Magnaporthiopsis</taxon>
    </lineage>
</organism>
<proteinExistence type="inferred from homology"/>
<keyword evidence="3 7" id="KW-0812">Transmembrane</keyword>
<reference evidence="10" key="4">
    <citation type="journal article" date="2015" name="G3 (Bethesda)">
        <title>Genome sequences of three phytopathogenic species of the Magnaporthaceae family of fungi.</title>
        <authorList>
            <person name="Okagaki L.H."/>
            <person name="Nunes C.C."/>
            <person name="Sailsbery J."/>
            <person name="Clay B."/>
            <person name="Brown D."/>
            <person name="John T."/>
            <person name="Oh Y."/>
            <person name="Young N."/>
            <person name="Fitzgerald M."/>
            <person name="Haas B.J."/>
            <person name="Zeng Q."/>
            <person name="Young S."/>
            <person name="Adiconis X."/>
            <person name="Fan L."/>
            <person name="Levin J.Z."/>
            <person name="Mitchell T.K."/>
            <person name="Okubara P.A."/>
            <person name="Farman M.L."/>
            <person name="Kohn L.M."/>
            <person name="Birren B."/>
            <person name="Ma L.-J."/>
            <person name="Dean R.A."/>
        </authorList>
    </citation>
    <scope>NUCLEOTIDE SEQUENCE</scope>
    <source>
        <strain evidence="10">ATCC 64411 / 73-15</strain>
    </source>
</reference>
<feature type="domain" description="T-SNARE coiled-coil homology" evidence="8">
    <location>
        <begin position="152"/>
        <end position="214"/>
    </location>
</feature>
<feature type="transmembrane region" description="Helical" evidence="7">
    <location>
        <begin position="226"/>
        <end position="248"/>
    </location>
</feature>
<dbReference type="GO" id="GO:0006887">
    <property type="term" value="P:exocytosis"/>
    <property type="evidence" value="ECO:0007669"/>
    <property type="project" value="TreeGrafter"/>
</dbReference>